<protein>
    <recommendedName>
        <fullName evidence="3">GIY-YIG nuclease family protein</fullName>
    </recommendedName>
</protein>
<dbReference type="OrthoDB" id="5041894at2"/>
<dbReference type="RefSeq" id="WP_043450429.1">
    <property type="nucleotide sequence ID" value="NZ_JWTB01000008.1"/>
</dbReference>
<comment type="caution">
    <text evidence="1">The sequence shown here is derived from an EMBL/GenBank/DDBJ whole genome shotgun (WGS) entry which is preliminary data.</text>
</comment>
<gene>
    <name evidence="1" type="ORF">RM50_04500</name>
</gene>
<dbReference type="EMBL" id="JWTB01000008">
    <property type="protein sequence ID" value="KIC68721.1"/>
    <property type="molecule type" value="Genomic_DNA"/>
</dbReference>
<evidence type="ECO:0000313" key="1">
    <source>
        <dbReference type="EMBL" id="KIC68721.1"/>
    </source>
</evidence>
<evidence type="ECO:0000313" key="2">
    <source>
        <dbReference type="Proteomes" id="UP000031196"/>
    </source>
</evidence>
<name>A0A0B4DPV4_PSEPS</name>
<accession>A0A0B4DPV4</accession>
<dbReference type="CDD" id="cd00719">
    <property type="entry name" value="GIY-YIG_SF"/>
    <property type="match status" value="1"/>
</dbReference>
<proteinExistence type="predicted"/>
<reference evidence="1 2" key="1">
    <citation type="submission" date="2014-12" db="EMBL/GenBank/DDBJ databases">
        <title>Genome sequencing of Arthrobacter phenanthrenivorans SWC37.</title>
        <authorList>
            <person name="Tan P.W."/>
            <person name="Chan K.-G."/>
        </authorList>
    </citation>
    <scope>NUCLEOTIDE SEQUENCE [LARGE SCALE GENOMIC DNA]</scope>
    <source>
        <strain evidence="1 2">SWC37</strain>
    </source>
</reference>
<sequence>MYVDEGYDAFRRRRAPIKHFGETLLNRKYSHRIDRDEYAQPNKRNTTWVARTWYTDEQWAAADWMYEDEDHRVYSDEFCQLQREAALENFDANMAFFLRLSGKDFLDAINGLLEKHKNLKPVTDLARWDGVEGVYVMVLDRYKQAYIGQAWDIRARIKKHWSGVKQFDRLIFGTKESSVLSIDSFRPLDTSRIFAAKTTRGLQLEERMVKAVPPDFLLNRVPGGERMMGGLFLPGEIKRRLLVDTPEEQEGPGVVDSVVAD</sequence>
<dbReference type="AlphaFoldDB" id="A0A0B4DPV4"/>
<evidence type="ECO:0008006" key="3">
    <source>
        <dbReference type="Google" id="ProtNLM"/>
    </source>
</evidence>
<organism evidence="1 2">
    <name type="scientific">Pseudarthrobacter phenanthrenivorans</name>
    <name type="common">Arthrobacter phenanthrenivorans</name>
    <dbReference type="NCBI Taxonomy" id="361575"/>
    <lineage>
        <taxon>Bacteria</taxon>
        <taxon>Bacillati</taxon>
        <taxon>Actinomycetota</taxon>
        <taxon>Actinomycetes</taxon>
        <taxon>Micrococcales</taxon>
        <taxon>Micrococcaceae</taxon>
        <taxon>Pseudarthrobacter</taxon>
    </lineage>
</organism>
<dbReference type="Proteomes" id="UP000031196">
    <property type="component" value="Unassembled WGS sequence"/>
</dbReference>